<protein>
    <recommendedName>
        <fullName evidence="9">RGS domain-containing protein</fullName>
    </recommendedName>
</protein>
<dbReference type="SUPFAM" id="SSF47188">
    <property type="entry name" value="Hemerythrin-like"/>
    <property type="match status" value="1"/>
</dbReference>
<keyword evidence="6" id="KW-0732">Signal</keyword>
<comment type="similarity">
    <text evidence="1">Belongs to the hemerythrin family.</text>
</comment>
<keyword evidence="5" id="KW-0812">Transmembrane</keyword>
<keyword evidence="5" id="KW-0472">Membrane</keyword>
<feature type="chain" id="PRO_5046340774" description="RGS domain-containing protein" evidence="6">
    <location>
        <begin position="17"/>
        <end position="1552"/>
    </location>
</feature>
<keyword evidence="2" id="KW-0479">Metal-binding</keyword>
<reference evidence="7 8" key="1">
    <citation type="journal article" date="2022" name="bioRxiv">
        <title>Genomics of Preaxostyla Flagellates Illuminates Evolutionary Transitions and the Path Towards Mitochondrial Loss.</title>
        <authorList>
            <person name="Novak L.V.F."/>
            <person name="Treitli S.C."/>
            <person name="Pyrih J."/>
            <person name="Halakuc P."/>
            <person name="Pipaliya S.V."/>
            <person name="Vacek V."/>
            <person name="Brzon O."/>
            <person name="Soukal P."/>
            <person name="Eme L."/>
            <person name="Dacks J.B."/>
            <person name="Karnkowska A."/>
            <person name="Elias M."/>
            <person name="Hampl V."/>
        </authorList>
    </citation>
    <scope>NUCLEOTIDE SEQUENCE [LARGE SCALE GENOMIC DNA]</scope>
    <source>
        <strain evidence="7">NAU3</strain>
        <tissue evidence="7">Gut</tissue>
    </source>
</reference>
<evidence type="ECO:0008006" key="9">
    <source>
        <dbReference type="Google" id="ProtNLM"/>
    </source>
</evidence>
<keyword evidence="5" id="KW-1133">Transmembrane helix</keyword>
<feature type="signal peptide" evidence="6">
    <location>
        <begin position="1"/>
        <end position="16"/>
    </location>
</feature>
<feature type="transmembrane region" description="Helical" evidence="5">
    <location>
        <begin position="1299"/>
        <end position="1325"/>
    </location>
</feature>
<dbReference type="Gene3D" id="1.20.120.50">
    <property type="entry name" value="Hemerythrin-like"/>
    <property type="match status" value="1"/>
</dbReference>
<dbReference type="Proteomes" id="UP001281761">
    <property type="component" value="Unassembled WGS sequence"/>
</dbReference>
<evidence type="ECO:0000256" key="2">
    <source>
        <dbReference type="ARBA" id="ARBA00022723"/>
    </source>
</evidence>
<keyword evidence="8" id="KW-1185">Reference proteome</keyword>
<feature type="transmembrane region" description="Helical" evidence="5">
    <location>
        <begin position="70"/>
        <end position="91"/>
    </location>
</feature>
<sequence length="1552" mass="174356">MPILILLITPSVCSFGLQNDPGQTCSPLATLPLVICGLVFAVVLVVWNLLQTALLTSSFRSPRSFFSAQLSGTQTVTVALVSIACVSETYLSPTQPTAAAIIHCVVSIVICLLLLYFPPFLSNYVNVVVSIFPAVSIVSSIFSLLTVPLSFLHPIVNNLIFFIGIIGCSVAAAFGMIHLVRFRLDKTVLIRRNSAKSMNEQQKHPTKQLRPQMVGSIFTIQSGVLFEHPHIPNMPPANYQNLNVPQNSKLAQSRPLYDAVEIAASQITNSVDLNLKLRYLYHPNIISETEVVGFTEALYYKLLNRRSFRTDPSIYLSYAQFLGAFRPSQRVGVIFSRVSELFPSFTERFVMFRYIKDIEAQESKLQAQTNKDIPQAQSNRTTERQQSTKLEEAVRSSNLARAHMFRFWTILSVKNFNLVRAMKHAEEGISNFVKSKLMIQDLLKEDPRNPTILRQYASILREVEGDLVTSSACLNLAENVEDVLLQEYTEAHVQELEAMMKQQQEAMGDAINQSTIPQIQTTQPKTKARKDLSIPNALQVSIWETNEKVPVRPLTLVLSLLGIIVITALLIFTSIFVLIQSSQSEPETLMIRATIAASVETNYMFEMMQASYQYSGMISGIDEDDEWIYETMANNLEYSEESVLFLNSLLYRMLEVSLETNDWGSKNFEWVVPVQNSVDGSIVENLVHYKLNLYDLVNWADDLLFESLGDDLNPITHRQLYLHATVTAGLTVPFSLTEELKKLVFNSSHEVEMNDWWIKTLEIAMFIVSECGLLLFLFIPTLVSLIRTCSSHARVVADVCQQSSHLAKSQVIRFSSSGTDTQMLSRVDSFVDGDGDDFVEPDQFVQRKPNVGMKMITPAQSVALLSDQPLVEQDRDEFTPSPQLLKPTMPLHRRTRSIGMGLISPAMSVSNGNTHSHQEDDDEDCFAETGPTITPTISLHRRQRSIGAGMITPALSLTHGVTQALSVASVKGQQITPQESVSEMLHVPIATALSHITVSLAESRKKRDERRKKERERHERLSTQKQALQKMRSENEHLLRIDHVNSSIRTLRFHSLPTSLLIRFILGIVLIAMSIAGFFVPTLLIVPQMHLYTSRIIVNEYRRILLTQISFLADMVGGGFTITPASSDVVILNTKYGTPCFTNTTNLQSVADLQETLMRTTTMYAILNQVFLLGTSNDLLTSDPSLDGIEVASTRNYTEDITALFTERAICYYDPETDDSCEGGDVDGLEEWCGLDELLQRVVEAGMILSNTPEPELDISIAENTLITQLTWESLDSGLARIGKYLEIALEDFISMSRVLVLVLVLSMSILAILIALIFIVPIPYSLRKIHSLTKSLAKYGIVREARPPIYTPDMDTSITALDHLHERIVGDLTDVFILVNDPEIMGQPQLNDKTHTEYTFEKQKSQEVILKPLSELVVDSVEMFAIEEALMHASQFPPHAMTQHLQSHIDLFRELLRIYEQTLQNQLSTEEGTIFAVSWMKDHMASDDSLLAVFVVDIVEPKQLTKAVKKGRHKTHGMIQFPRLMGRILQESQIVDPTFLNQILQTHNIRL</sequence>
<dbReference type="PANTHER" id="PTHR31600:SF2">
    <property type="entry name" value="GAMETE ENRICHED GENE 10 PROTEIN-RELATED"/>
    <property type="match status" value="1"/>
</dbReference>
<feature type="transmembrane region" description="Helical" evidence="5">
    <location>
        <begin position="159"/>
        <end position="182"/>
    </location>
</feature>
<name>A0ABQ9YJV0_9EUKA</name>
<accession>A0ABQ9YJV0</accession>
<feature type="region of interest" description="Disordered" evidence="4">
    <location>
        <begin position="366"/>
        <end position="392"/>
    </location>
</feature>
<evidence type="ECO:0000313" key="8">
    <source>
        <dbReference type="Proteomes" id="UP001281761"/>
    </source>
</evidence>
<dbReference type="EMBL" id="JARBJD010000004">
    <property type="protein sequence ID" value="KAK2963935.1"/>
    <property type="molecule type" value="Genomic_DNA"/>
</dbReference>
<gene>
    <name evidence="7" type="ORF">BLNAU_1012</name>
</gene>
<dbReference type="PANTHER" id="PTHR31600">
    <property type="entry name" value="TINY MACROCYSTS PROTEIN B-RELATED"/>
    <property type="match status" value="1"/>
</dbReference>
<evidence type="ECO:0000256" key="1">
    <source>
        <dbReference type="ARBA" id="ARBA00010587"/>
    </source>
</evidence>
<evidence type="ECO:0000256" key="4">
    <source>
        <dbReference type="SAM" id="MobiDB-lite"/>
    </source>
</evidence>
<dbReference type="InterPro" id="IPR035938">
    <property type="entry name" value="Hemerythrin-like_sf"/>
</dbReference>
<feature type="transmembrane region" description="Helical" evidence="5">
    <location>
        <begin position="97"/>
        <end position="117"/>
    </location>
</feature>
<feature type="transmembrane region" description="Helical" evidence="5">
    <location>
        <begin position="1060"/>
        <end position="1086"/>
    </location>
</feature>
<evidence type="ECO:0000313" key="7">
    <source>
        <dbReference type="EMBL" id="KAK2963935.1"/>
    </source>
</evidence>
<comment type="caution">
    <text evidence="7">The sequence shown here is derived from an EMBL/GenBank/DDBJ whole genome shotgun (WGS) entry which is preliminary data.</text>
</comment>
<evidence type="ECO:0000256" key="5">
    <source>
        <dbReference type="SAM" id="Phobius"/>
    </source>
</evidence>
<feature type="compositionally biased region" description="Polar residues" evidence="4">
    <location>
        <begin position="366"/>
        <end position="388"/>
    </location>
</feature>
<keyword evidence="3" id="KW-0408">Iron</keyword>
<feature type="transmembrane region" description="Helical" evidence="5">
    <location>
        <begin position="28"/>
        <end position="50"/>
    </location>
</feature>
<proteinExistence type="inferred from homology"/>
<feature type="region of interest" description="Disordered" evidence="4">
    <location>
        <begin position="1001"/>
        <end position="1025"/>
    </location>
</feature>
<feature type="transmembrane region" description="Helical" evidence="5">
    <location>
        <begin position="124"/>
        <end position="147"/>
    </location>
</feature>
<dbReference type="InterPro" id="IPR012827">
    <property type="entry name" value="Hemerythrin_metal-bd"/>
</dbReference>
<dbReference type="CDD" id="cd12107">
    <property type="entry name" value="Hemerythrin"/>
    <property type="match status" value="1"/>
</dbReference>
<dbReference type="InterPro" id="IPR052994">
    <property type="entry name" value="Tiny_macrocysts_regulators"/>
</dbReference>
<organism evidence="7 8">
    <name type="scientific">Blattamonas nauphoetae</name>
    <dbReference type="NCBI Taxonomy" id="2049346"/>
    <lineage>
        <taxon>Eukaryota</taxon>
        <taxon>Metamonada</taxon>
        <taxon>Preaxostyla</taxon>
        <taxon>Oxymonadida</taxon>
        <taxon>Blattamonas</taxon>
    </lineage>
</organism>
<evidence type="ECO:0000256" key="3">
    <source>
        <dbReference type="ARBA" id="ARBA00023004"/>
    </source>
</evidence>
<feature type="transmembrane region" description="Helical" evidence="5">
    <location>
        <begin position="554"/>
        <end position="577"/>
    </location>
</feature>
<evidence type="ECO:0000256" key="6">
    <source>
        <dbReference type="SAM" id="SignalP"/>
    </source>
</evidence>